<dbReference type="eggNOG" id="COG2518">
    <property type="taxonomic scope" value="Bacteria"/>
</dbReference>
<name>Q2JB21_FRACC</name>
<organism evidence="1 2">
    <name type="scientific">Frankia casuarinae (strain DSM 45818 / CECT 9043 / HFP020203 / CcI3)</name>
    <dbReference type="NCBI Taxonomy" id="106370"/>
    <lineage>
        <taxon>Bacteria</taxon>
        <taxon>Bacillati</taxon>
        <taxon>Actinomycetota</taxon>
        <taxon>Actinomycetes</taxon>
        <taxon>Frankiales</taxon>
        <taxon>Frankiaceae</taxon>
        <taxon>Frankia</taxon>
    </lineage>
</organism>
<gene>
    <name evidence="1" type="ordered locus">Francci3_2149</name>
</gene>
<dbReference type="PhylomeDB" id="Q2JB21"/>
<dbReference type="HOGENOM" id="CLU_1159732_0_0_11"/>
<dbReference type="OrthoDB" id="1290722at2"/>
<sequence length="239" mass="25793">MQLAEDGRLVVPLRILGLTRTVVFERAGAVLRSRSVVEDGFMPMRALGAVREQNIRVGAGPDLTIRLDDDRPVDASALRGALDHPVAACWTGVAVPWGWTEHLDFWLATLEGFCRLLVSRAAVDDGRLMAPKGPWGSMGIVEGGTLAYLTTRPSPTGDAKMPSYEIGACGYGPRGGELASRLAERVRDWDRDGGQGVRLWIEAYPADAVPPEMPGVLLAVDKRDSRVLVRVAEQVPAAV</sequence>
<dbReference type="Proteomes" id="UP000001937">
    <property type="component" value="Chromosome"/>
</dbReference>
<protein>
    <submittedName>
        <fullName evidence="1">O-methyltransferase</fullName>
    </submittedName>
</protein>
<evidence type="ECO:0000313" key="1">
    <source>
        <dbReference type="EMBL" id="ABD11521.1"/>
    </source>
</evidence>
<dbReference type="AlphaFoldDB" id="Q2JB21"/>
<accession>Q2JB21</accession>
<keyword evidence="2" id="KW-1185">Reference proteome</keyword>
<proteinExistence type="predicted"/>
<dbReference type="STRING" id="106370.Francci3_2149"/>
<dbReference type="EMBL" id="CP000249">
    <property type="protein sequence ID" value="ABD11521.1"/>
    <property type="molecule type" value="Genomic_DNA"/>
</dbReference>
<evidence type="ECO:0000313" key="2">
    <source>
        <dbReference type="Proteomes" id="UP000001937"/>
    </source>
</evidence>
<dbReference type="RefSeq" id="WP_011436568.1">
    <property type="nucleotide sequence ID" value="NC_007777.1"/>
</dbReference>
<reference evidence="1 2" key="1">
    <citation type="journal article" date="2007" name="Genome Res.">
        <title>Genome characteristics of facultatively symbiotic Frankia sp. strains reflect host range and host plant biogeography.</title>
        <authorList>
            <person name="Normand P."/>
            <person name="Lapierre P."/>
            <person name="Tisa L.S."/>
            <person name="Gogarten J.P."/>
            <person name="Alloisio N."/>
            <person name="Bagnarol E."/>
            <person name="Bassi C.A."/>
            <person name="Berry A.M."/>
            <person name="Bickhart D.M."/>
            <person name="Choisne N."/>
            <person name="Couloux A."/>
            <person name="Cournoyer B."/>
            <person name="Cruveiller S."/>
            <person name="Daubin V."/>
            <person name="Demange N."/>
            <person name="Francino M.P."/>
            <person name="Goltsman E."/>
            <person name="Huang Y."/>
            <person name="Kopp O.R."/>
            <person name="Labarre L."/>
            <person name="Lapidus A."/>
            <person name="Lavire C."/>
            <person name="Marechal J."/>
            <person name="Martinez M."/>
            <person name="Mastronunzio J.E."/>
            <person name="Mullin B.C."/>
            <person name="Niemann J."/>
            <person name="Pujic P."/>
            <person name="Rawnsley T."/>
            <person name="Rouy Z."/>
            <person name="Schenowitz C."/>
            <person name="Sellstedt A."/>
            <person name="Tavares F."/>
            <person name="Tomkins J.P."/>
            <person name="Vallenet D."/>
            <person name="Valverde C."/>
            <person name="Wall L.G."/>
            <person name="Wang Y."/>
            <person name="Medigue C."/>
            <person name="Benson D.R."/>
        </authorList>
    </citation>
    <scope>NUCLEOTIDE SEQUENCE [LARGE SCALE GENOMIC DNA]</scope>
    <source>
        <strain evidence="2">DSM 45818 / CECT 9043 / CcI3</strain>
    </source>
</reference>
<dbReference type="KEGG" id="fra:Francci3_2149"/>